<comment type="similarity">
    <text evidence="1">Belongs to the N-acylglucosamine 2-epimerase family.</text>
</comment>
<dbReference type="CDD" id="cd00249">
    <property type="entry name" value="AGE"/>
    <property type="match status" value="1"/>
</dbReference>
<evidence type="ECO:0000313" key="3">
    <source>
        <dbReference type="EMBL" id="MFD1629458.1"/>
    </source>
</evidence>
<dbReference type="InterPro" id="IPR012341">
    <property type="entry name" value="6hp_glycosidase-like_sf"/>
</dbReference>
<dbReference type="InterPro" id="IPR034116">
    <property type="entry name" value="AGE_dom"/>
</dbReference>
<dbReference type="Gene3D" id="1.50.10.10">
    <property type="match status" value="1"/>
</dbReference>
<dbReference type="Proteomes" id="UP001597118">
    <property type="component" value="Unassembled WGS sequence"/>
</dbReference>
<dbReference type="Pfam" id="PF07221">
    <property type="entry name" value="GlcNAc_2-epim"/>
    <property type="match status" value="1"/>
</dbReference>
<dbReference type="PANTHER" id="PTHR15108">
    <property type="entry name" value="N-ACYLGLUCOSAMINE-2-EPIMERASE"/>
    <property type="match status" value="1"/>
</dbReference>
<proteinExistence type="inferred from homology"/>
<dbReference type="InterPro" id="IPR008928">
    <property type="entry name" value="6-hairpin_glycosidase_sf"/>
</dbReference>
<sequence>MDFKLLAELYETELLENIMPFWLKYSQDEEFGGYFTCLDREGNVFDTDKFVWLQAREVYMFASLYNKLNKNEEWLSCSIQGAEFLKKHGHDGDYNWYFSLDREGNALVEPYNIFSYTFATIAFGQLSLATGNKEYAEIAKKTFEVILTKVDNPKGKWNKAVPGSRNLKNFALPMILCNLALEIEHLLSPGILEKLIDDCVHEVLEVFYRPELGGVVIENVTLDGQLSNTFEGRLVNPGHAIEAMWFIMDLGVRLNREDIIKKAVDITLNMLDYGWDKKYGGIFYFMDRSGFPPQQLEWDQKLWWVHIEALISLSKGYQLTERPECLEWFGRLHDYTWAHFKDPEFPEWYGYLNRQGEPLLTLKGGKWKGCFHVPRGLFQCLKVFKNIADKIEIN</sequence>
<evidence type="ECO:0000256" key="2">
    <source>
        <dbReference type="ARBA" id="ARBA00023235"/>
    </source>
</evidence>
<accession>A0ABW4I9M5</accession>
<evidence type="ECO:0000256" key="1">
    <source>
        <dbReference type="ARBA" id="ARBA00008558"/>
    </source>
</evidence>
<dbReference type="SUPFAM" id="SSF48208">
    <property type="entry name" value="Six-hairpin glycosidases"/>
    <property type="match status" value="1"/>
</dbReference>
<dbReference type="RefSeq" id="WP_379661837.1">
    <property type="nucleotide sequence ID" value="NZ_JBHUDG010000004.1"/>
</dbReference>
<dbReference type="EMBL" id="JBHUDG010000004">
    <property type="protein sequence ID" value="MFD1629458.1"/>
    <property type="molecule type" value="Genomic_DNA"/>
</dbReference>
<evidence type="ECO:0000313" key="4">
    <source>
        <dbReference type="Proteomes" id="UP001597118"/>
    </source>
</evidence>
<name>A0ABW4I9M5_9SPHI</name>
<organism evidence="3 4">
    <name type="scientific">Pseudopedobacter beijingensis</name>
    <dbReference type="NCBI Taxonomy" id="1207056"/>
    <lineage>
        <taxon>Bacteria</taxon>
        <taxon>Pseudomonadati</taxon>
        <taxon>Bacteroidota</taxon>
        <taxon>Sphingobacteriia</taxon>
        <taxon>Sphingobacteriales</taxon>
        <taxon>Sphingobacteriaceae</taxon>
        <taxon>Pseudopedobacter</taxon>
    </lineage>
</organism>
<dbReference type="InterPro" id="IPR010819">
    <property type="entry name" value="AGE/CE"/>
</dbReference>
<keyword evidence="2" id="KW-0413">Isomerase</keyword>
<protein>
    <submittedName>
        <fullName evidence="3">AGE family epimerase/isomerase</fullName>
    </submittedName>
</protein>
<gene>
    <name evidence="3" type="ORF">ACFSAH_06175</name>
</gene>
<comment type="caution">
    <text evidence="3">The sequence shown here is derived from an EMBL/GenBank/DDBJ whole genome shotgun (WGS) entry which is preliminary data.</text>
</comment>
<reference evidence="4" key="1">
    <citation type="journal article" date="2019" name="Int. J. Syst. Evol. Microbiol.">
        <title>The Global Catalogue of Microorganisms (GCM) 10K type strain sequencing project: providing services to taxonomists for standard genome sequencing and annotation.</title>
        <authorList>
            <consortium name="The Broad Institute Genomics Platform"/>
            <consortium name="The Broad Institute Genome Sequencing Center for Infectious Disease"/>
            <person name="Wu L."/>
            <person name="Ma J."/>
        </authorList>
    </citation>
    <scope>NUCLEOTIDE SEQUENCE [LARGE SCALE GENOMIC DNA]</scope>
    <source>
        <strain evidence="4">CCUG 53762</strain>
    </source>
</reference>
<keyword evidence="4" id="KW-1185">Reference proteome</keyword>